<accession>A0ABM8VVJ1</accession>
<gene>
    <name evidence="2" type="ORF">GMARGA_LOCUS111</name>
</gene>
<feature type="compositionally biased region" description="Basic and acidic residues" evidence="1">
    <location>
        <begin position="104"/>
        <end position="119"/>
    </location>
</feature>
<feature type="compositionally biased region" description="Acidic residues" evidence="1">
    <location>
        <begin position="120"/>
        <end position="134"/>
    </location>
</feature>
<feature type="region of interest" description="Disordered" evidence="1">
    <location>
        <begin position="400"/>
        <end position="425"/>
    </location>
</feature>
<dbReference type="EMBL" id="CAJVQB010000006">
    <property type="protein sequence ID" value="CAG8457052.1"/>
    <property type="molecule type" value="Genomic_DNA"/>
</dbReference>
<feature type="region of interest" description="Disordered" evidence="1">
    <location>
        <begin position="337"/>
        <end position="368"/>
    </location>
</feature>
<sequence length="497" mass="57456">MSEKGPNKEKEEKSKASNYVGINTSHELDDRWEEDEVYTLGENRYQPYVAKGKTPIGWSETRWENRLRNRDSVGQLPLENVGSTTDTIMEGEFIPVGKPRRKRMDTLKQNQEDWDRESVDTFDEFTYEGEELEEKEGYLSMESADEELNLYDNPEGNSPTTIKEKEWLLSMVDLECDDEENKQPDPLDEEEVGDEPTEEYQELMEEIDREFTRVLTWSEYDDGKPVAGVEFSDDDSDWDNDLPCEARTGLGAGEAWWEIDDNKNDYNQGWEDDERDVLMINEVIDEQERDENHLPESVVKALNEYRSRAPRCGPITSPLPDPAEKKFCVEEYDEELRKQEAGDLTQTRTEGNDHANPELTEADTPGEEENELWYGSIGKENVALTTEEESEVFVALINEDDDKTVQEEENLPEPPAGTSDTPKPRTPSVWYRRLIISGARQESVRREYFFATGIDLGYGELIDVEAVKTQLRRDRRVITLEPSDSIETMKLCWEGER</sequence>
<comment type="caution">
    <text evidence="2">The sequence shown here is derived from an EMBL/GenBank/DDBJ whole genome shotgun (WGS) entry which is preliminary data.</text>
</comment>
<protein>
    <submittedName>
        <fullName evidence="2">18226_t:CDS:1</fullName>
    </submittedName>
</protein>
<name>A0ABM8VVJ1_GIGMA</name>
<evidence type="ECO:0000313" key="3">
    <source>
        <dbReference type="Proteomes" id="UP000789901"/>
    </source>
</evidence>
<feature type="compositionally biased region" description="Acidic residues" evidence="1">
    <location>
        <begin position="400"/>
        <end position="411"/>
    </location>
</feature>
<keyword evidence="3" id="KW-1185">Reference proteome</keyword>
<feature type="compositionally biased region" description="Basic and acidic residues" evidence="1">
    <location>
        <begin position="1"/>
        <end position="15"/>
    </location>
</feature>
<feature type="region of interest" description="Disordered" evidence="1">
    <location>
        <begin position="176"/>
        <end position="198"/>
    </location>
</feature>
<evidence type="ECO:0000313" key="2">
    <source>
        <dbReference type="EMBL" id="CAG8457052.1"/>
    </source>
</evidence>
<dbReference type="Proteomes" id="UP000789901">
    <property type="component" value="Unassembled WGS sequence"/>
</dbReference>
<organism evidence="2 3">
    <name type="scientific">Gigaspora margarita</name>
    <dbReference type="NCBI Taxonomy" id="4874"/>
    <lineage>
        <taxon>Eukaryota</taxon>
        <taxon>Fungi</taxon>
        <taxon>Fungi incertae sedis</taxon>
        <taxon>Mucoromycota</taxon>
        <taxon>Glomeromycotina</taxon>
        <taxon>Glomeromycetes</taxon>
        <taxon>Diversisporales</taxon>
        <taxon>Gigasporaceae</taxon>
        <taxon>Gigaspora</taxon>
    </lineage>
</organism>
<feature type="region of interest" description="Disordered" evidence="1">
    <location>
        <begin position="89"/>
        <end position="163"/>
    </location>
</feature>
<proteinExistence type="predicted"/>
<evidence type="ECO:0000256" key="1">
    <source>
        <dbReference type="SAM" id="MobiDB-lite"/>
    </source>
</evidence>
<feature type="region of interest" description="Disordered" evidence="1">
    <location>
        <begin position="1"/>
        <end position="22"/>
    </location>
</feature>
<reference evidence="2 3" key="1">
    <citation type="submission" date="2021-06" db="EMBL/GenBank/DDBJ databases">
        <authorList>
            <person name="Kallberg Y."/>
            <person name="Tangrot J."/>
            <person name="Rosling A."/>
        </authorList>
    </citation>
    <scope>NUCLEOTIDE SEQUENCE [LARGE SCALE GENOMIC DNA]</scope>
    <source>
        <strain evidence="2 3">120-4 pot B 10/14</strain>
    </source>
</reference>